<keyword evidence="3 4" id="KW-0597">Phosphoprotein</keyword>
<feature type="modified residue" description="4-aspartylphosphate" evidence="4">
    <location>
        <position position="799"/>
    </location>
</feature>
<proteinExistence type="predicted"/>
<dbReference type="Gene3D" id="3.30.565.10">
    <property type="entry name" value="Histidine kinase-like ATPase, C-terminal domain"/>
    <property type="match status" value="1"/>
</dbReference>
<dbReference type="Gene3D" id="1.10.287.130">
    <property type="match status" value="1"/>
</dbReference>
<feature type="domain" description="PAS" evidence="9">
    <location>
        <begin position="246"/>
        <end position="276"/>
    </location>
</feature>
<feature type="region of interest" description="Disordered" evidence="5">
    <location>
        <begin position="982"/>
        <end position="1006"/>
    </location>
</feature>
<evidence type="ECO:0000256" key="2">
    <source>
        <dbReference type="ARBA" id="ARBA00012438"/>
    </source>
</evidence>
<evidence type="ECO:0000256" key="5">
    <source>
        <dbReference type="SAM" id="MobiDB-lite"/>
    </source>
</evidence>
<dbReference type="SUPFAM" id="SSF47226">
    <property type="entry name" value="Histidine-containing phosphotransfer domain, HPT domain"/>
    <property type="match status" value="1"/>
</dbReference>
<evidence type="ECO:0000256" key="1">
    <source>
        <dbReference type="ARBA" id="ARBA00000085"/>
    </source>
</evidence>
<dbReference type="Pfam" id="PF02518">
    <property type="entry name" value="HATPase_c"/>
    <property type="match status" value="1"/>
</dbReference>
<evidence type="ECO:0000256" key="3">
    <source>
        <dbReference type="ARBA" id="ARBA00022553"/>
    </source>
</evidence>
<evidence type="ECO:0000259" key="8">
    <source>
        <dbReference type="PROSITE" id="PS50110"/>
    </source>
</evidence>
<dbReference type="Pfam" id="PF00072">
    <property type="entry name" value="Response_reg"/>
    <property type="match status" value="1"/>
</dbReference>
<dbReference type="Pfam" id="PF08447">
    <property type="entry name" value="PAS_3"/>
    <property type="match status" value="1"/>
</dbReference>
<dbReference type="EMBL" id="JAUSVV010000007">
    <property type="protein sequence ID" value="MDQ0443680.1"/>
    <property type="molecule type" value="Genomic_DNA"/>
</dbReference>
<protein>
    <recommendedName>
        <fullName evidence="2">histidine kinase</fullName>
        <ecNumber evidence="2">2.7.13.3</ecNumber>
    </recommendedName>
</protein>
<dbReference type="Proteomes" id="UP001236369">
    <property type="component" value="Unassembled WGS sequence"/>
</dbReference>
<dbReference type="PROSITE" id="PS50112">
    <property type="entry name" value="PAS"/>
    <property type="match status" value="2"/>
</dbReference>
<evidence type="ECO:0000259" key="7">
    <source>
        <dbReference type="PROSITE" id="PS50109"/>
    </source>
</evidence>
<name>A0ABU0HPN0_9HYPH</name>
<dbReference type="InterPro" id="IPR036890">
    <property type="entry name" value="HATPase_C_sf"/>
</dbReference>
<dbReference type="Pfam" id="PF00512">
    <property type="entry name" value="HisKA"/>
    <property type="match status" value="1"/>
</dbReference>
<dbReference type="InterPro" id="IPR001789">
    <property type="entry name" value="Sig_transdc_resp-reg_receiver"/>
</dbReference>
<feature type="domain" description="PAC" evidence="10">
    <location>
        <begin position="320"/>
        <end position="372"/>
    </location>
</feature>
<feature type="transmembrane region" description="Helical" evidence="6">
    <location>
        <begin position="53"/>
        <end position="74"/>
    </location>
</feature>
<dbReference type="InterPro" id="IPR036097">
    <property type="entry name" value="HisK_dim/P_sf"/>
</dbReference>
<keyword evidence="6" id="KW-0812">Transmembrane</keyword>
<gene>
    <name evidence="11" type="ORF">QO016_003185</name>
</gene>
<evidence type="ECO:0000259" key="10">
    <source>
        <dbReference type="PROSITE" id="PS50113"/>
    </source>
</evidence>
<dbReference type="SMART" id="SM00448">
    <property type="entry name" value="REC"/>
    <property type="match status" value="1"/>
</dbReference>
<dbReference type="SMART" id="SM00091">
    <property type="entry name" value="PAS"/>
    <property type="match status" value="2"/>
</dbReference>
<reference evidence="11 12" key="1">
    <citation type="submission" date="2023-07" db="EMBL/GenBank/DDBJ databases">
        <title>Genomic Encyclopedia of Type Strains, Phase IV (KMG-IV): sequencing the most valuable type-strain genomes for metagenomic binning, comparative biology and taxonomic classification.</title>
        <authorList>
            <person name="Goeker M."/>
        </authorList>
    </citation>
    <scope>NUCLEOTIDE SEQUENCE [LARGE SCALE GENOMIC DNA]</scope>
    <source>
        <strain evidence="11 12">DSM 19562</strain>
    </source>
</reference>
<dbReference type="InterPro" id="IPR001610">
    <property type="entry name" value="PAC"/>
</dbReference>
<dbReference type="InterPro" id="IPR013655">
    <property type="entry name" value="PAS_fold_3"/>
</dbReference>
<dbReference type="Pfam" id="PF00989">
    <property type="entry name" value="PAS"/>
    <property type="match status" value="2"/>
</dbReference>
<evidence type="ECO:0000259" key="9">
    <source>
        <dbReference type="PROSITE" id="PS50112"/>
    </source>
</evidence>
<dbReference type="PROSITE" id="PS50110">
    <property type="entry name" value="RESPONSE_REGULATORY"/>
    <property type="match status" value="1"/>
</dbReference>
<sequence length="1006" mass="107119">MATTLRPSPARLLSDGVQRMSPTAVAGGVGLVGVCLAVGMATLAERLDPIRPLAVAGIVLILALLCASLAYLLLAGRRRDRLSTAETSRLAAIVANADEAILGKALDGTITDWNPAAERLFGYPAPEAIGRKASDLIFPPHLRVEEAETLAAIGRGEPVPAHATLRMRADGGMVHVLASASPIRTAGGTLVGVASLMRDIGERVAHEERVAALTANLEREVAERTAELRAVVAAQSAILTHAGYAIIATGVDGVISVFNPAAERMLGYGADEVVGRATPMLFHDPAEVAERARILSLEYGEAIAPGPETFVAHGRHGKANLEEWTYIAKDGTRLPVLLNVAEIKSPAGEALGFLGIAMDLSERQSHAAQMRAARAGTWSYDIASRRVRLSAECARQHGLPDAEVEIDVETEWSRLAYPDDVGRVIGELAAAVAAGGTYEIEFRVPLPAGGVRWLLSIGRVETEAGARTGRVIGLTLDITGRKEAERALIEARQEAERANRSKSEFLATMSHEIRTPLNAIVGFTNLMLGSGRLEPTERRHAELVRSAGSALLMVVNDVLDFARIEAGAVTLDPGPFSPWALADNCVSIVRSLAEQKGLALHLDLDPRLPLALLGDKPRLRQILLNLLNNAVKFTPSGTVTLSVRHQASGPEGEDLRFAVSDTGIGIPPDKRDRLFRRFSQMDASIEREFGGTGLGLAICKALVELMGGTIGVESAGGPGSTFWFTLRLPRAGPEEVAPLLPALPPCRRARVLLVEDNLVNQELALTVLERAGHSVVVASDGEQAIRAAAAEPFDAVLMDIQMPGMDGLTATRAIRALPDGKARIPIIALSANVLPAEVRRCQEAGMDDHIGKPFDEVGLLRTIDRWLPAGAGSPGPEPGRVPTQDRRGSLVSHLKPERLLHVMKILDGDLARSFTGPIDRPEDRNRVRFEAHSLTAAAAMVGLTHLSQACRDVDDFGEGRIAAEGLGRFAAVLSRARTAAAAARADIQRAAEPPDRTAPRHSETPP</sequence>
<organism evidence="11 12">
    <name type="scientific">Methylobacterium persicinum</name>
    <dbReference type="NCBI Taxonomy" id="374426"/>
    <lineage>
        <taxon>Bacteria</taxon>
        <taxon>Pseudomonadati</taxon>
        <taxon>Pseudomonadota</taxon>
        <taxon>Alphaproteobacteria</taxon>
        <taxon>Hyphomicrobiales</taxon>
        <taxon>Methylobacteriaceae</taxon>
        <taxon>Methylobacterium</taxon>
    </lineage>
</organism>
<dbReference type="RefSeq" id="WP_238252549.1">
    <property type="nucleotide sequence ID" value="NZ_BPQX01000055.1"/>
</dbReference>
<dbReference type="SUPFAM" id="SSF55874">
    <property type="entry name" value="ATPase domain of HSP90 chaperone/DNA topoisomerase II/histidine kinase"/>
    <property type="match status" value="1"/>
</dbReference>
<dbReference type="CDD" id="cd16922">
    <property type="entry name" value="HATPase_EvgS-ArcB-TorS-like"/>
    <property type="match status" value="1"/>
</dbReference>
<feature type="domain" description="Histidine kinase" evidence="7">
    <location>
        <begin position="508"/>
        <end position="730"/>
    </location>
</feature>
<keyword evidence="6" id="KW-1133">Transmembrane helix</keyword>
<dbReference type="PROSITE" id="PS50113">
    <property type="entry name" value="PAC"/>
    <property type="match status" value="3"/>
</dbReference>
<evidence type="ECO:0000256" key="6">
    <source>
        <dbReference type="SAM" id="Phobius"/>
    </source>
</evidence>
<dbReference type="SUPFAM" id="SSF52172">
    <property type="entry name" value="CheY-like"/>
    <property type="match status" value="1"/>
</dbReference>
<dbReference type="InterPro" id="IPR000014">
    <property type="entry name" value="PAS"/>
</dbReference>
<dbReference type="Gene3D" id="3.30.450.20">
    <property type="entry name" value="PAS domain"/>
    <property type="match status" value="3"/>
</dbReference>
<dbReference type="InterPro" id="IPR013767">
    <property type="entry name" value="PAS_fold"/>
</dbReference>
<dbReference type="EC" id="2.7.13.3" evidence="2"/>
<evidence type="ECO:0000313" key="11">
    <source>
        <dbReference type="EMBL" id="MDQ0443680.1"/>
    </source>
</evidence>
<dbReference type="CDD" id="cd00082">
    <property type="entry name" value="HisKA"/>
    <property type="match status" value="1"/>
</dbReference>
<evidence type="ECO:0000256" key="4">
    <source>
        <dbReference type="PROSITE-ProRule" id="PRU00169"/>
    </source>
</evidence>
<dbReference type="SUPFAM" id="SSF47384">
    <property type="entry name" value="Homodimeric domain of signal transducing histidine kinase"/>
    <property type="match status" value="1"/>
</dbReference>
<feature type="compositionally biased region" description="Basic and acidic residues" evidence="5">
    <location>
        <begin position="986"/>
        <end position="1006"/>
    </location>
</feature>
<evidence type="ECO:0000313" key="12">
    <source>
        <dbReference type="Proteomes" id="UP001236369"/>
    </source>
</evidence>
<dbReference type="PRINTS" id="PR00344">
    <property type="entry name" value="BCTRLSENSOR"/>
</dbReference>
<dbReference type="SMART" id="SM00388">
    <property type="entry name" value="HisKA"/>
    <property type="match status" value="1"/>
</dbReference>
<dbReference type="PANTHER" id="PTHR45339:SF5">
    <property type="entry name" value="HISTIDINE KINASE"/>
    <property type="match status" value="1"/>
</dbReference>
<dbReference type="Gene3D" id="3.40.50.2300">
    <property type="match status" value="1"/>
</dbReference>
<keyword evidence="12" id="KW-1185">Reference proteome</keyword>
<dbReference type="PANTHER" id="PTHR45339">
    <property type="entry name" value="HYBRID SIGNAL TRANSDUCTION HISTIDINE KINASE J"/>
    <property type="match status" value="1"/>
</dbReference>
<dbReference type="InterPro" id="IPR036641">
    <property type="entry name" value="HPT_dom_sf"/>
</dbReference>
<dbReference type="SMART" id="SM00387">
    <property type="entry name" value="HATPase_c"/>
    <property type="match status" value="1"/>
</dbReference>
<comment type="catalytic activity">
    <reaction evidence="1">
        <text>ATP + protein L-histidine = ADP + protein N-phospho-L-histidine.</text>
        <dbReference type="EC" id="2.7.13.3"/>
    </reaction>
</comment>
<dbReference type="Gene3D" id="2.10.70.100">
    <property type="match status" value="1"/>
</dbReference>
<feature type="domain" description="PAS" evidence="9">
    <location>
        <begin position="86"/>
        <end position="139"/>
    </location>
</feature>
<feature type="domain" description="PAC" evidence="10">
    <location>
        <begin position="159"/>
        <end position="212"/>
    </location>
</feature>
<dbReference type="CDD" id="cd00130">
    <property type="entry name" value="PAS"/>
    <property type="match status" value="3"/>
</dbReference>
<feature type="transmembrane region" description="Helical" evidence="6">
    <location>
        <begin position="20"/>
        <end position="41"/>
    </location>
</feature>
<dbReference type="InterPro" id="IPR003661">
    <property type="entry name" value="HisK_dim/P_dom"/>
</dbReference>
<accession>A0ABU0HPN0</accession>
<feature type="domain" description="PAC" evidence="10">
    <location>
        <begin position="438"/>
        <end position="490"/>
    </location>
</feature>
<dbReference type="InterPro" id="IPR003594">
    <property type="entry name" value="HATPase_dom"/>
</dbReference>
<dbReference type="InterPro" id="IPR000700">
    <property type="entry name" value="PAS-assoc_C"/>
</dbReference>
<dbReference type="SMART" id="SM00086">
    <property type="entry name" value="PAC"/>
    <property type="match status" value="3"/>
</dbReference>
<comment type="caution">
    <text evidence="11">The sequence shown here is derived from an EMBL/GenBank/DDBJ whole genome shotgun (WGS) entry which is preliminary data.</text>
</comment>
<dbReference type="InterPro" id="IPR035965">
    <property type="entry name" value="PAS-like_dom_sf"/>
</dbReference>
<dbReference type="InterPro" id="IPR005467">
    <property type="entry name" value="His_kinase_dom"/>
</dbReference>
<keyword evidence="6" id="KW-0472">Membrane</keyword>
<dbReference type="InterPro" id="IPR011006">
    <property type="entry name" value="CheY-like_superfamily"/>
</dbReference>
<dbReference type="SUPFAM" id="SSF55785">
    <property type="entry name" value="PYP-like sensor domain (PAS domain)"/>
    <property type="match status" value="3"/>
</dbReference>
<dbReference type="CDD" id="cd17546">
    <property type="entry name" value="REC_hyHK_CKI1_RcsC-like"/>
    <property type="match status" value="1"/>
</dbReference>
<dbReference type="InterPro" id="IPR004358">
    <property type="entry name" value="Sig_transdc_His_kin-like_C"/>
</dbReference>
<dbReference type="PROSITE" id="PS50109">
    <property type="entry name" value="HIS_KIN"/>
    <property type="match status" value="1"/>
</dbReference>
<feature type="domain" description="Response regulatory" evidence="8">
    <location>
        <begin position="750"/>
        <end position="867"/>
    </location>
</feature>
<dbReference type="NCBIfam" id="TIGR00229">
    <property type="entry name" value="sensory_box"/>
    <property type="match status" value="2"/>
</dbReference>